<dbReference type="AlphaFoldDB" id="C7RG42"/>
<keyword evidence="3" id="KW-1185">Reference proteome</keyword>
<sequence>MKKIYADLHSHTNHSDGLLEIDELLKLAQEAKIEVLAITDHDTTDQYEEIREKAKEIGIRTVKGVEISCYDYQVDKKVHIVALFLPDKTSHIDKLCGAFLEKRDKNHRKLIKDLKDKGYDIDYAACKKFSPYSIVFKSNILEALNERYPEENFSFKEVFGSMKDKKKNLEMGYIDVEDGIKAALADGAIPILAHPCQYENYPEVGKYVSFGLRGIEISHRLMKEEDFDLTKDLAEKYDLIGSGGSDFHDPAKHLLGKFGLSKEEFDKLLQKSGKKL</sequence>
<name>C7RG42_ANAPD</name>
<dbReference type="InterPro" id="IPR004013">
    <property type="entry name" value="PHP_dom"/>
</dbReference>
<dbReference type="CDD" id="cd07438">
    <property type="entry name" value="PHP_HisPPase_AMP"/>
    <property type="match status" value="1"/>
</dbReference>
<dbReference type="OrthoDB" id="9791620at2"/>
<dbReference type="InterPro" id="IPR016195">
    <property type="entry name" value="Pol/histidinol_Pase-like"/>
</dbReference>
<dbReference type="HOGENOM" id="CLU_067347_0_0_9"/>
<protein>
    <submittedName>
        <fullName evidence="2">PHP domain protein</fullName>
    </submittedName>
</protein>
<dbReference type="Gene3D" id="1.10.150.650">
    <property type="match status" value="1"/>
</dbReference>
<evidence type="ECO:0000313" key="2">
    <source>
        <dbReference type="EMBL" id="ACV28453.1"/>
    </source>
</evidence>
<evidence type="ECO:0000259" key="1">
    <source>
        <dbReference type="SMART" id="SM00481"/>
    </source>
</evidence>
<dbReference type="KEGG" id="apr:Apre_0404"/>
<dbReference type="eggNOG" id="COG0613">
    <property type="taxonomic scope" value="Bacteria"/>
</dbReference>
<dbReference type="SUPFAM" id="SSF89550">
    <property type="entry name" value="PHP domain-like"/>
    <property type="match status" value="1"/>
</dbReference>
<dbReference type="PANTHER" id="PTHR42924:SF3">
    <property type="entry name" value="POLYMERASE_HISTIDINOL PHOSPHATASE N-TERMINAL DOMAIN-CONTAINING PROTEIN"/>
    <property type="match status" value="1"/>
</dbReference>
<dbReference type="Gene3D" id="3.20.20.140">
    <property type="entry name" value="Metal-dependent hydrolases"/>
    <property type="match status" value="1"/>
</dbReference>
<reference evidence="2 3" key="1">
    <citation type="journal article" date="2009" name="Stand. Genomic Sci.">
        <title>Complete genome sequence of Anaerococcus prevotii type strain (PC1).</title>
        <authorList>
            <person name="Labutti K."/>
            <person name="Pukall R."/>
            <person name="Steenblock K."/>
            <person name="Glavina Del Rio T."/>
            <person name="Tice H."/>
            <person name="Copeland A."/>
            <person name="Cheng J.F."/>
            <person name="Lucas S."/>
            <person name="Chen F."/>
            <person name="Nolan M."/>
            <person name="Bruce D."/>
            <person name="Goodwin L."/>
            <person name="Pitluck S."/>
            <person name="Ivanova N."/>
            <person name="Mavromatis K."/>
            <person name="Ovchinnikova G."/>
            <person name="Pati A."/>
            <person name="Chen A."/>
            <person name="Palaniappan K."/>
            <person name="Land M."/>
            <person name="Hauser L."/>
            <person name="Chang Y.J."/>
            <person name="Jeffries C.D."/>
            <person name="Chain P."/>
            <person name="Saunders E."/>
            <person name="Brettin T."/>
            <person name="Detter J.C."/>
            <person name="Han C."/>
            <person name="Goker M."/>
            <person name="Bristow J."/>
            <person name="Eisen J.A."/>
            <person name="Markowitz V."/>
            <person name="Hugenholtz P."/>
            <person name="Kyrpides N.C."/>
            <person name="Klenk H.P."/>
            <person name="Lapidus A."/>
        </authorList>
    </citation>
    <scope>NUCLEOTIDE SEQUENCE [LARGE SCALE GENOMIC DNA]</scope>
    <source>
        <strain evidence="3">ATCC 9321 / DSM 20548 / JCM 6508 / NCTC 11806 / PC1</strain>
    </source>
</reference>
<dbReference type="GO" id="GO:0004534">
    <property type="term" value="F:5'-3' RNA exonuclease activity"/>
    <property type="evidence" value="ECO:0007669"/>
    <property type="project" value="TreeGrafter"/>
</dbReference>
<proteinExistence type="predicted"/>
<dbReference type="Pfam" id="PF02811">
    <property type="entry name" value="PHP"/>
    <property type="match status" value="1"/>
</dbReference>
<evidence type="ECO:0000313" key="3">
    <source>
        <dbReference type="Proteomes" id="UP000002294"/>
    </source>
</evidence>
<dbReference type="InterPro" id="IPR052018">
    <property type="entry name" value="PHP_domain"/>
</dbReference>
<dbReference type="RefSeq" id="WP_015777365.1">
    <property type="nucleotide sequence ID" value="NC_013171.1"/>
</dbReference>
<dbReference type="SMART" id="SM00481">
    <property type="entry name" value="POLIIIAc"/>
    <property type="match status" value="1"/>
</dbReference>
<dbReference type="Proteomes" id="UP000002294">
    <property type="component" value="Chromosome"/>
</dbReference>
<dbReference type="EMBL" id="CP001708">
    <property type="protein sequence ID" value="ACV28453.1"/>
    <property type="molecule type" value="Genomic_DNA"/>
</dbReference>
<dbReference type="InterPro" id="IPR003141">
    <property type="entry name" value="Pol/His_phosphatase_N"/>
</dbReference>
<accession>C7RG42</accession>
<gene>
    <name evidence="2" type="ordered locus">Apre_0404</name>
</gene>
<dbReference type="GO" id="GO:0035312">
    <property type="term" value="F:5'-3' DNA exonuclease activity"/>
    <property type="evidence" value="ECO:0007669"/>
    <property type="project" value="TreeGrafter"/>
</dbReference>
<organism evidence="2 3">
    <name type="scientific">Anaerococcus prevotii (strain ATCC 9321 / DSM 20548 / JCM 6508 / NCTC 11806 / PC1)</name>
    <name type="common">Peptostreptococcus prevotii</name>
    <name type="synonym">Peptococcus prevotii</name>
    <dbReference type="NCBI Taxonomy" id="525919"/>
    <lineage>
        <taxon>Bacteria</taxon>
        <taxon>Bacillati</taxon>
        <taxon>Bacillota</taxon>
        <taxon>Tissierellia</taxon>
        <taxon>Tissierellales</taxon>
        <taxon>Peptoniphilaceae</taxon>
        <taxon>Anaerococcus</taxon>
    </lineage>
</organism>
<feature type="domain" description="Polymerase/histidinol phosphatase N-terminal" evidence="1">
    <location>
        <begin position="6"/>
        <end position="71"/>
    </location>
</feature>
<dbReference type="STRING" id="525919.Apre_0404"/>
<dbReference type="PANTHER" id="PTHR42924">
    <property type="entry name" value="EXONUCLEASE"/>
    <property type="match status" value="1"/>
</dbReference>